<comment type="caution">
    <text evidence="3">The sequence shown here is derived from an EMBL/GenBank/DDBJ whole genome shotgun (WGS) entry which is preliminary data.</text>
</comment>
<organism evidence="3 4">
    <name type="scientific">Providencia heimbachae ATCC 35613</name>
    <dbReference type="NCBI Taxonomy" id="1354272"/>
    <lineage>
        <taxon>Bacteria</taxon>
        <taxon>Pseudomonadati</taxon>
        <taxon>Pseudomonadota</taxon>
        <taxon>Gammaproteobacteria</taxon>
        <taxon>Enterobacterales</taxon>
        <taxon>Morganellaceae</taxon>
        <taxon>Providencia</taxon>
    </lineage>
</organism>
<dbReference type="Proteomes" id="UP000078224">
    <property type="component" value="Unassembled WGS sequence"/>
</dbReference>
<dbReference type="NCBIfam" id="NF046078">
    <property type="entry name" value="STM4504_CBY0614"/>
    <property type="match status" value="1"/>
</dbReference>
<evidence type="ECO:0000259" key="1">
    <source>
        <dbReference type="Pfam" id="PF18863"/>
    </source>
</evidence>
<feature type="domain" description="DUF7014" evidence="2">
    <location>
        <begin position="177"/>
        <end position="310"/>
    </location>
</feature>
<sequence length="312" mass="36388">MAISNIYSKRQKKLRGEISDVYSYDEIPNGLRIQIVHIIKDTIGTCTSYSGIKRYGYNMSHADFVYQEICKILIREYGVFALHKNADSYFSEIFDFFLNQSDVEKCIDIIELSFQYIDNYVREKQYYFNQKADDAINDLNYRFRENGVGYQFEQGEIIRVDSQLIHSEVVKPILLILSSTSEYDGVLHEFMSAHEHYRNKKYKESLNDCLKSFESLMKAIHEKHHWDYNPNDTAKKLINSCLINNLIPEYLQNQYSSIRILLESGIPTIRNKEGGHGQGTNITNVPEHLASYTLHLTATNLLFLVKCEEQLQ</sequence>
<protein>
    <submittedName>
        <fullName evidence="3">Putative cytoplasmic protein</fullName>
    </submittedName>
</protein>
<proteinExistence type="predicted"/>
<name>A0A1B7JD92_9GAMM</name>
<evidence type="ECO:0000259" key="2">
    <source>
        <dbReference type="Pfam" id="PF22809"/>
    </source>
</evidence>
<dbReference type="InterPro" id="IPR054280">
    <property type="entry name" value="DUF7014"/>
</dbReference>
<gene>
    <name evidence="3" type="ORF">M998_3835</name>
</gene>
<dbReference type="EMBL" id="LXEW01000062">
    <property type="protein sequence ID" value="OAT45920.1"/>
    <property type="molecule type" value="Genomic_DNA"/>
</dbReference>
<evidence type="ECO:0000313" key="3">
    <source>
        <dbReference type="EMBL" id="OAT45920.1"/>
    </source>
</evidence>
<dbReference type="InterPro" id="IPR049503">
    <property type="entry name" value="AbiJ_NTD4"/>
</dbReference>
<evidence type="ECO:0000313" key="4">
    <source>
        <dbReference type="Proteomes" id="UP000078224"/>
    </source>
</evidence>
<keyword evidence="4" id="KW-1185">Reference proteome</keyword>
<dbReference type="Pfam" id="PF18863">
    <property type="entry name" value="AbiJ_NTD4"/>
    <property type="match status" value="1"/>
</dbReference>
<dbReference type="RefSeq" id="WP_068910372.1">
    <property type="nucleotide sequence ID" value="NZ_LXEW01000062.1"/>
</dbReference>
<dbReference type="Pfam" id="PF22809">
    <property type="entry name" value="DUF7014"/>
    <property type="match status" value="1"/>
</dbReference>
<reference evidence="3 4" key="1">
    <citation type="submission" date="2016-04" db="EMBL/GenBank/DDBJ databases">
        <title>ATOL: Assembling a taxonomically balanced genome-scale reconstruction of the evolutionary history of the Enterobacteriaceae.</title>
        <authorList>
            <person name="Plunkett G.III."/>
            <person name="Neeno-Eckwall E.C."/>
            <person name="Glasner J.D."/>
            <person name="Perna N.T."/>
        </authorList>
    </citation>
    <scope>NUCLEOTIDE SEQUENCE [LARGE SCALE GENOMIC DNA]</scope>
    <source>
        <strain evidence="3 4">ATCC 35613</strain>
    </source>
</reference>
<feature type="domain" description="HEPN AbiJ-N-terminal" evidence="1">
    <location>
        <begin position="6"/>
        <end position="173"/>
    </location>
</feature>
<dbReference type="PATRIC" id="fig|1354272.4.peg.3924"/>
<dbReference type="OrthoDB" id="8113776at2"/>
<accession>A0A1B7JD92</accession>
<dbReference type="AlphaFoldDB" id="A0A1B7JD92"/>